<proteinExistence type="evidence at transcript level"/>
<dbReference type="EMBL" id="AY093207">
    <property type="protein sequence ID" value="AAM13206.1"/>
    <property type="molecule type" value="mRNA"/>
</dbReference>
<accession>Q8RWB5</accession>
<dbReference type="AlphaFoldDB" id="Q8RWB5"/>
<organism evidence="1">
    <name type="scientific">Arabidopsis thaliana</name>
    <name type="common">Mouse-ear cress</name>
    <dbReference type="NCBI Taxonomy" id="3702"/>
    <lineage>
        <taxon>Eukaryota</taxon>
        <taxon>Viridiplantae</taxon>
        <taxon>Streptophyta</taxon>
        <taxon>Embryophyta</taxon>
        <taxon>Tracheophyta</taxon>
        <taxon>Spermatophyta</taxon>
        <taxon>Magnoliopsida</taxon>
        <taxon>eudicotyledons</taxon>
        <taxon>Gunneridae</taxon>
        <taxon>Pentapetalae</taxon>
        <taxon>rosids</taxon>
        <taxon>malvids</taxon>
        <taxon>Brassicales</taxon>
        <taxon>Brassicaceae</taxon>
        <taxon>Camelineae</taxon>
        <taxon>Arabidopsis</taxon>
    </lineage>
</organism>
<sequence>MLIPNLVKDERYAQQTMLRIADSFRMSHLGNIHGVYVSTWQPQLLQNSDSNKTTNILNLLLYLFHLLQLQCLESGNTTSSRASTGQMFEKPFLVTSSNRSEERELTHLLIII</sequence>
<evidence type="ECO:0000313" key="1">
    <source>
        <dbReference type="EMBL" id="AAM13206.1"/>
    </source>
</evidence>
<name>Q8RWB5_ARATH</name>
<protein>
    <submittedName>
        <fullName evidence="1">Disease resistance protein homolog</fullName>
    </submittedName>
</protein>
<reference evidence="1" key="1">
    <citation type="submission" date="2002-03" db="EMBL/GenBank/DDBJ databases">
        <authorList>
            <person name="Southwick A."/>
            <person name="Karlin-Neumann G."/>
            <person name="Nguyen M."/>
            <person name="Lam B."/>
            <person name="Miranda M."/>
            <person name="Palm C.J."/>
            <person name="Bowser L."/>
            <person name="Jones T."/>
            <person name="Banh J."/>
            <person name="Carninci P."/>
            <person name="Chen H."/>
            <person name="Cheuk R."/>
            <person name="Chung M.K."/>
            <person name="Hayashizaki Y."/>
            <person name="Ishida J."/>
            <person name="Kamiya A."/>
            <person name="Kawai J."/>
            <person name="Kim C."/>
            <person name="Lin J."/>
            <person name="Liu S.X."/>
            <person name="Narusaka M."/>
            <person name="Pham P.K."/>
            <person name="Sakano H."/>
            <person name="Sakurai T."/>
            <person name="Satou M."/>
            <person name="Seki M."/>
            <person name="Shinn P."/>
            <person name="Yamada K."/>
            <person name="Shinozaki K."/>
            <person name="Ecker J."/>
            <person name="Theologis A."/>
            <person name="Davis R.W."/>
        </authorList>
    </citation>
    <scope>NUCLEOTIDE SEQUENCE</scope>
</reference>